<dbReference type="SUPFAM" id="SSF56112">
    <property type="entry name" value="Protein kinase-like (PK-like)"/>
    <property type="match status" value="1"/>
</dbReference>
<gene>
    <name evidence="5" type="primary">LOC112293620</name>
    <name evidence="4" type="ORF">PHYPA_021151</name>
</gene>
<sequence length="1158" mass="127618">MRIAMKRSNFAALLLVVSVHCIFGGAADVEDQAVQESSGDELHDSPVSWGFENSFASDNGGGAIDCGAALLQGRRLRQEDRILCLSNIVLPPHGGLVDVRVSMYAVFDGHTGDEASQLASQILHKRFLHHLYRRVTPPPPTTHSSHMLGLPSVGGKGNSIHQKNSDVKLGHRQDTPMHESNVAMENSTSNANMTRASGDMFLHSALGVILKEALDDAIADIELRFSVEANERGLHAGSTACVVLQVGDHLLVASLGDSKAILCPVAACSSPPDTSSDLLETRRKEALKRRLNRMDSKAPIAGTCADGQSILELTRDHHPDREDEKRRVEGAGGFVSDYGGIPRVNGELAVSRSIGDLAFKKFGVSAEPEWTGWLKIGSNASHLVVATDGVFERLTTLEVCNVVSAVMSGTDVSIALGLPVGIDPPIALPPRKEESKEKQKSRAIVPVPQGEFGFASENSDADFAKAIVDVAFSSGSRDNLAAIVVPLRIGTTQGHDLKSDETHSKGHAADKMSEVVRTSSPILIDVTGSLVDGEFGRGKSLLISGMLVKGLGGGDCYELIDTVVGSSILPLRPVIEYSSTENFNEAFKLVDRLPASAHHGGIPGGQLEIYREHLICTPEATVEGNVKEMCLPPEGLSRFLNIFGSIPLDKQQLMPKYWDTEGRSRDSELVPPYSVNHHRYMLQKNFARGAFGEVWLAAKRPCMKQEIREFSPVHNAFQETNLSEPQDTGHIPGGKFSKKQPNYNGWASGHFRHEDTFILKRIMVEKGSHAYLSGLREKHFGETILNATQAIKNSNDQSFSAPGAGTNHKDAYWKPSSWNPKKVLEFFSAGNVSSQTEDTDSGLDHIARYVESFEWPGEELWLVFHCEGKSLSSLMYTVSPGVDAEDDRDSRSFKVVQPSSWWRWLKTTEAGKMEMRSILHQLLLAVKACHDRNITHRDIKPENMVVSGGRGSEWPSNLTVRLIDFGSAIDKYSLDHLYGSSGPSQAEQTAEYAPPEASLSQHWLYFHPGQTHVYDMWSVGIVVLELVLGTPHVFQISARTRILLEQQLEGMDEAAKKTIFLLRAYLEMCILVPRIPPQHHHHYQPGSGEQSEEVRLAAWKCTEESVMQQIKQRDPLGIGMPDVWAFRLLRELLQWYPVDRISVEEALKHPYFHPSHQR</sequence>
<dbReference type="InterPro" id="IPR000719">
    <property type="entry name" value="Prot_kinase_dom"/>
</dbReference>
<feature type="chain" id="PRO_5044576305" description="Protein-serine/threonine phosphatase" evidence="1">
    <location>
        <begin position="28"/>
        <end position="1158"/>
    </location>
</feature>
<dbReference type="RefSeq" id="XP_024399036.1">
    <property type="nucleotide sequence ID" value="XM_024543268.2"/>
</dbReference>
<dbReference type="PaxDb" id="3218-PP1S81_69V6.2"/>
<dbReference type="PROSITE" id="PS50011">
    <property type="entry name" value="PROTEIN_KINASE_DOM"/>
    <property type="match status" value="1"/>
</dbReference>
<dbReference type="EMBL" id="ABEU02000016">
    <property type="protein sequence ID" value="PNR38040.1"/>
    <property type="molecule type" value="Genomic_DNA"/>
</dbReference>
<feature type="domain" description="Protein kinase" evidence="2">
    <location>
        <begin position="680"/>
        <end position="1152"/>
    </location>
</feature>
<dbReference type="PANTHER" id="PTHR47992">
    <property type="entry name" value="PROTEIN PHOSPHATASE"/>
    <property type="match status" value="1"/>
</dbReference>
<dbReference type="GO" id="GO:0004722">
    <property type="term" value="F:protein serine/threonine phosphatase activity"/>
    <property type="evidence" value="ECO:0007669"/>
    <property type="project" value="InterPro"/>
</dbReference>
<dbReference type="Pfam" id="PF00481">
    <property type="entry name" value="PP2C"/>
    <property type="match status" value="2"/>
</dbReference>
<evidence type="ECO:0000313" key="5">
    <source>
        <dbReference type="EnsemblPlants" id="Pp3c16_17820V3.1"/>
    </source>
</evidence>
<accession>A0A2K1J929</accession>
<dbReference type="Gramene" id="Pp3c16_17820V3.2">
    <property type="protein sequence ID" value="Pp3c16_17820V3.2"/>
    <property type="gene ID" value="Pp3c16_17820"/>
</dbReference>
<keyword evidence="6" id="KW-1185">Reference proteome</keyword>
<reference evidence="4 6" key="1">
    <citation type="journal article" date="2008" name="Science">
        <title>The Physcomitrella genome reveals evolutionary insights into the conquest of land by plants.</title>
        <authorList>
            <person name="Rensing S."/>
            <person name="Lang D."/>
            <person name="Zimmer A."/>
            <person name="Terry A."/>
            <person name="Salamov A."/>
            <person name="Shapiro H."/>
            <person name="Nishiyama T."/>
            <person name="Perroud P.-F."/>
            <person name="Lindquist E."/>
            <person name="Kamisugi Y."/>
            <person name="Tanahashi T."/>
            <person name="Sakakibara K."/>
            <person name="Fujita T."/>
            <person name="Oishi K."/>
            <person name="Shin-I T."/>
            <person name="Kuroki Y."/>
            <person name="Toyoda A."/>
            <person name="Suzuki Y."/>
            <person name="Hashimoto A."/>
            <person name="Yamaguchi K."/>
            <person name="Sugano A."/>
            <person name="Kohara Y."/>
            <person name="Fujiyama A."/>
            <person name="Anterola A."/>
            <person name="Aoki S."/>
            <person name="Ashton N."/>
            <person name="Barbazuk W.B."/>
            <person name="Barker E."/>
            <person name="Bennetzen J."/>
            <person name="Bezanilla M."/>
            <person name="Blankenship R."/>
            <person name="Cho S.H."/>
            <person name="Dutcher S."/>
            <person name="Estelle M."/>
            <person name="Fawcett J.A."/>
            <person name="Gundlach H."/>
            <person name="Hanada K."/>
            <person name="Heyl A."/>
            <person name="Hicks K.A."/>
            <person name="Hugh J."/>
            <person name="Lohr M."/>
            <person name="Mayer K."/>
            <person name="Melkozernov A."/>
            <person name="Murata T."/>
            <person name="Nelson D."/>
            <person name="Pils B."/>
            <person name="Prigge M."/>
            <person name="Reiss B."/>
            <person name="Renner T."/>
            <person name="Rombauts S."/>
            <person name="Rushton P."/>
            <person name="Sanderfoot A."/>
            <person name="Schween G."/>
            <person name="Shiu S.-H."/>
            <person name="Stueber K."/>
            <person name="Theodoulou F.L."/>
            <person name="Tu H."/>
            <person name="Van de Peer Y."/>
            <person name="Verrier P.J."/>
            <person name="Waters E."/>
            <person name="Wood A."/>
            <person name="Yang L."/>
            <person name="Cove D."/>
            <person name="Cuming A."/>
            <person name="Hasebe M."/>
            <person name="Lucas S."/>
            <person name="Mishler D.B."/>
            <person name="Reski R."/>
            <person name="Grigoriev I."/>
            <person name="Quatrano R.S."/>
            <person name="Boore J.L."/>
        </authorList>
    </citation>
    <scope>NUCLEOTIDE SEQUENCE [LARGE SCALE GENOMIC DNA]</scope>
    <source>
        <strain evidence="5 6">cv. Gransden 2004</strain>
    </source>
</reference>
<dbReference type="Proteomes" id="UP000006727">
    <property type="component" value="Chromosome 16"/>
</dbReference>
<evidence type="ECO:0000259" key="2">
    <source>
        <dbReference type="PROSITE" id="PS50011"/>
    </source>
</evidence>
<dbReference type="GO" id="GO:0035556">
    <property type="term" value="P:intracellular signal transduction"/>
    <property type="evidence" value="ECO:0000318"/>
    <property type="project" value="GO_Central"/>
</dbReference>
<evidence type="ECO:0000313" key="6">
    <source>
        <dbReference type="Proteomes" id="UP000006727"/>
    </source>
</evidence>
<dbReference type="Pfam" id="PF00069">
    <property type="entry name" value="Pkinase"/>
    <property type="match status" value="1"/>
</dbReference>
<dbReference type="RefSeq" id="XP_024399037.1">
    <property type="nucleotide sequence ID" value="XM_024543269.2"/>
</dbReference>
<proteinExistence type="predicted"/>
<feature type="domain" description="PPM-type phosphatase" evidence="3">
    <location>
        <begin position="65"/>
        <end position="487"/>
    </location>
</feature>
<dbReference type="GO" id="GO:0005737">
    <property type="term" value="C:cytoplasm"/>
    <property type="evidence" value="ECO:0000318"/>
    <property type="project" value="GO_Central"/>
</dbReference>
<dbReference type="Gramene" id="Pp3c16_17820V3.1">
    <property type="protein sequence ID" value="Pp3c16_17820V3.1"/>
    <property type="gene ID" value="Pp3c16_17820"/>
</dbReference>
<dbReference type="InterPro" id="IPR008271">
    <property type="entry name" value="Ser/Thr_kinase_AS"/>
</dbReference>
<keyword evidence="1" id="KW-0732">Signal</keyword>
<dbReference type="GO" id="GO:0005634">
    <property type="term" value="C:nucleus"/>
    <property type="evidence" value="ECO:0000318"/>
    <property type="project" value="GO_Central"/>
</dbReference>
<dbReference type="EnsemblPlants" id="Pp3c16_17820V3.2">
    <property type="protein sequence ID" value="Pp3c16_17820V3.2"/>
    <property type="gene ID" value="Pp3c16_17820"/>
</dbReference>
<feature type="signal peptide" evidence="1">
    <location>
        <begin position="1"/>
        <end position="27"/>
    </location>
</feature>
<dbReference type="OrthoDB" id="10264738at2759"/>
<reference evidence="4 6" key="2">
    <citation type="journal article" date="2018" name="Plant J.">
        <title>The Physcomitrella patens chromosome-scale assembly reveals moss genome structure and evolution.</title>
        <authorList>
            <person name="Lang D."/>
            <person name="Ullrich K.K."/>
            <person name="Murat F."/>
            <person name="Fuchs J."/>
            <person name="Jenkins J."/>
            <person name="Haas F.B."/>
            <person name="Piednoel M."/>
            <person name="Gundlach H."/>
            <person name="Van Bel M."/>
            <person name="Meyberg R."/>
            <person name="Vives C."/>
            <person name="Morata J."/>
            <person name="Symeonidi A."/>
            <person name="Hiss M."/>
            <person name="Muchero W."/>
            <person name="Kamisugi Y."/>
            <person name="Saleh O."/>
            <person name="Blanc G."/>
            <person name="Decker E.L."/>
            <person name="van Gessel N."/>
            <person name="Grimwood J."/>
            <person name="Hayes R.D."/>
            <person name="Graham S.W."/>
            <person name="Gunter L.E."/>
            <person name="McDaniel S.F."/>
            <person name="Hoernstein S.N.W."/>
            <person name="Larsson A."/>
            <person name="Li F.W."/>
            <person name="Perroud P.F."/>
            <person name="Phillips J."/>
            <person name="Ranjan P."/>
            <person name="Rokshar D.S."/>
            <person name="Rothfels C.J."/>
            <person name="Schneider L."/>
            <person name="Shu S."/>
            <person name="Stevenson D.W."/>
            <person name="Thummler F."/>
            <person name="Tillich M."/>
            <person name="Villarreal Aguilar J.C."/>
            <person name="Widiez T."/>
            <person name="Wong G.K."/>
            <person name="Wymore A."/>
            <person name="Zhang Y."/>
            <person name="Zimmer A.D."/>
            <person name="Quatrano R.S."/>
            <person name="Mayer K.F.X."/>
            <person name="Goodstein D."/>
            <person name="Casacuberta J.M."/>
            <person name="Vandepoele K."/>
            <person name="Reski R."/>
            <person name="Cuming A.C."/>
            <person name="Tuskan G.A."/>
            <person name="Maumus F."/>
            <person name="Salse J."/>
            <person name="Schmutz J."/>
            <person name="Rensing S.A."/>
        </authorList>
    </citation>
    <scope>NUCLEOTIDE SEQUENCE [LARGE SCALE GENOMIC DNA]</scope>
    <source>
        <strain evidence="5 6">cv. Gransden 2004</strain>
    </source>
</reference>
<dbReference type="SMART" id="SM00332">
    <property type="entry name" value="PP2Cc"/>
    <property type="match status" value="1"/>
</dbReference>
<dbReference type="PROSITE" id="PS51746">
    <property type="entry name" value="PPM_2"/>
    <property type="match status" value="1"/>
</dbReference>
<dbReference type="InterPro" id="IPR011009">
    <property type="entry name" value="Kinase-like_dom_sf"/>
</dbReference>
<reference evidence="5" key="3">
    <citation type="submission" date="2020-12" db="UniProtKB">
        <authorList>
            <consortium name="EnsemblPlants"/>
        </authorList>
    </citation>
    <scope>IDENTIFICATION</scope>
</reference>
<dbReference type="InterPro" id="IPR015655">
    <property type="entry name" value="PP2C"/>
</dbReference>
<evidence type="ECO:0000256" key="1">
    <source>
        <dbReference type="SAM" id="SignalP"/>
    </source>
</evidence>
<dbReference type="CDD" id="cd00143">
    <property type="entry name" value="PP2Cc"/>
    <property type="match status" value="1"/>
</dbReference>
<dbReference type="SMART" id="SM00220">
    <property type="entry name" value="S_TKc"/>
    <property type="match status" value="1"/>
</dbReference>
<organism evidence="4">
    <name type="scientific">Physcomitrium patens</name>
    <name type="common">Spreading-leaved earth moss</name>
    <name type="synonym">Physcomitrella patens</name>
    <dbReference type="NCBI Taxonomy" id="3218"/>
    <lineage>
        <taxon>Eukaryota</taxon>
        <taxon>Viridiplantae</taxon>
        <taxon>Streptophyta</taxon>
        <taxon>Embryophyta</taxon>
        <taxon>Bryophyta</taxon>
        <taxon>Bryophytina</taxon>
        <taxon>Bryopsida</taxon>
        <taxon>Funariidae</taxon>
        <taxon>Funariales</taxon>
        <taxon>Funariaceae</taxon>
        <taxon>Physcomitrium</taxon>
    </lineage>
</organism>
<name>A0A2K1J929_PHYPA</name>
<dbReference type="SUPFAM" id="SSF81606">
    <property type="entry name" value="PP2C-like"/>
    <property type="match status" value="1"/>
</dbReference>
<dbReference type="GO" id="GO:0004674">
    <property type="term" value="F:protein serine/threonine kinase activity"/>
    <property type="evidence" value="ECO:0000318"/>
    <property type="project" value="GO_Central"/>
</dbReference>
<dbReference type="InterPro" id="IPR001932">
    <property type="entry name" value="PPM-type_phosphatase-like_dom"/>
</dbReference>
<evidence type="ECO:0000313" key="4">
    <source>
        <dbReference type="EMBL" id="PNR38040.1"/>
    </source>
</evidence>
<dbReference type="InterPro" id="IPR036457">
    <property type="entry name" value="PPM-type-like_dom_sf"/>
</dbReference>
<dbReference type="RefSeq" id="XP_073395702.1">
    <property type="nucleotide sequence ID" value="XM_073539601.1"/>
</dbReference>
<dbReference type="AlphaFoldDB" id="A0A2K1J929"/>
<evidence type="ECO:0000259" key="3">
    <source>
        <dbReference type="PROSITE" id="PS51746"/>
    </source>
</evidence>
<dbReference type="STRING" id="3218.A0A2K1J929"/>
<dbReference type="RefSeq" id="XP_073395701.1">
    <property type="nucleotide sequence ID" value="XM_073539600.1"/>
</dbReference>
<protein>
    <recommendedName>
        <fullName evidence="7">Protein-serine/threonine phosphatase</fullName>
    </recommendedName>
</protein>
<dbReference type="GeneID" id="112293620"/>
<dbReference type="EnsemblPlants" id="Pp3c16_17820V3.1">
    <property type="protein sequence ID" value="Pp3c16_17820V3.1"/>
    <property type="gene ID" value="Pp3c16_17820"/>
</dbReference>
<dbReference type="Gene3D" id="3.60.40.10">
    <property type="entry name" value="PPM-type phosphatase domain"/>
    <property type="match status" value="1"/>
</dbReference>
<evidence type="ECO:0008006" key="7">
    <source>
        <dbReference type="Google" id="ProtNLM"/>
    </source>
</evidence>
<dbReference type="PROSITE" id="PS00108">
    <property type="entry name" value="PROTEIN_KINASE_ST"/>
    <property type="match status" value="1"/>
</dbReference>
<dbReference type="Gene3D" id="1.10.510.10">
    <property type="entry name" value="Transferase(Phosphotransferase) domain 1"/>
    <property type="match status" value="1"/>
</dbReference>
<dbReference type="GO" id="GO:0005524">
    <property type="term" value="F:ATP binding"/>
    <property type="evidence" value="ECO:0007669"/>
    <property type="project" value="InterPro"/>
</dbReference>